<gene>
    <name evidence="2" type="ordered locus">Tbis_1508</name>
</gene>
<accession>D6YA82</accession>
<evidence type="ECO:0000313" key="3">
    <source>
        <dbReference type="Proteomes" id="UP000006640"/>
    </source>
</evidence>
<dbReference type="Pfam" id="PF10418">
    <property type="entry name" value="DHODB_Fe-S_bind"/>
    <property type="match status" value="1"/>
</dbReference>
<dbReference type="SUPFAM" id="SSF52343">
    <property type="entry name" value="Ferredoxin reductase-like, C-terminal NADP-linked domain"/>
    <property type="match status" value="1"/>
</dbReference>
<evidence type="ECO:0000313" key="2">
    <source>
        <dbReference type="EMBL" id="ADG88225.1"/>
    </source>
</evidence>
<dbReference type="PANTHER" id="PTHR43513:SF3">
    <property type="entry name" value="DIHYDROOROTATE DEHYDROGENASE B (NAD(+)), ELECTRON TRANSFER SUBUNIT-RELATED"/>
    <property type="match status" value="1"/>
</dbReference>
<sequence length="279" mass="28512">MRGERRPLSRAPAQRPFRIVGRSVEGPGKVRLRLAGDTGGTPGTAAARSVPGQYWVLPAHGGARIPVVDVTPAGNGSGEDASLIEVLTLWVPCGPPVGAVGERLEVRGPLGKGWNLERVTGKDVLVIAWDGGLPLTRPVIERAGGGRVRVWAGGTAPGSGGGSPWPELANATIEADGLPDMAAAARTAAFDPARSAALLAGPLPMARSAAAVLVERGMPASSIQVAVHSMLRCASGTCGRCRISTPYGSLRACHDGPVLPYDRLAGTGERQPPAGGGEE</sequence>
<dbReference type="eggNOG" id="COG0543">
    <property type="taxonomic scope" value="Bacteria"/>
</dbReference>
<dbReference type="InterPro" id="IPR019480">
    <property type="entry name" value="Dihydroorotate_DH_Fe-S-bd"/>
</dbReference>
<dbReference type="EMBL" id="CP001874">
    <property type="protein sequence ID" value="ADG88225.1"/>
    <property type="molecule type" value="Genomic_DNA"/>
</dbReference>
<dbReference type="KEGG" id="tbi:Tbis_1508"/>
<name>D6YA82_THEBD</name>
<dbReference type="InterPro" id="IPR050353">
    <property type="entry name" value="PyrK_electron_transfer"/>
</dbReference>
<reference evidence="2 3" key="1">
    <citation type="submission" date="2010-01" db="EMBL/GenBank/DDBJ databases">
        <title>The complete genome of Thermobispora bispora DSM 43833.</title>
        <authorList>
            <consortium name="US DOE Joint Genome Institute (JGI-PGF)"/>
            <person name="Lucas S."/>
            <person name="Copeland A."/>
            <person name="Lapidus A."/>
            <person name="Glavina del Rio T."/>
            <person name="Dalin E."/>
            <person name="Tice H."/>
            <person name="Bruce D."/>
            <person name="Goodwin L."/>
            <person name="Pitluck S."/>
            <person name="Kyrpides N."/>
            <person name="Mavromatis K."/>
            <person name="Ivanova N."/>
            <person name="Mikhailova N."/>
            <person name="Chertkov O."/>
            <person name="Brettin T."/>
            <person name="Detter J.C."/>
            <person name="Han C."/>
            <person name="Larimer F."/>
            <person name="Land M."/>
            <person name="Hauser L."/>
            <person name="Markowitz V."/>
            <person name="Cheng J.-F."/>
            <person name="Hugenholtz P."/>
            <person name="Woyke T."/>
            <person name="Wu D."/>
            <person name="Jando M."/>
            <person name="Schneider S."/>
            <person name="Klenk H.-P."/>
            <person name="Eisen J.A."/>
        </authorList>
    </citation>
    <scope>NUCLEOTIDE SEQUENCE [LARGE SCALE GENOMIC DNA]</scope>
    <source>
        <strain evidence="3">ATCC 19993 / DSM 43833 / CBS 139.67 / JCM 10125 / KCTC 9307 / NBRC 14880 / R51</strain>
    </source>
</reference>
<proteinExistence type="predicted"/>
<protein>
    <recommendedName>
        <fullName evidence="1">Dihydroorotate dehydrogenase electron transfer subunit iron-sulphur cluster binding domain-containing protein</fullName>
    </recommendedName>
</protein>
<dbReference type="AlphaFoldDB" id="D6YA82"/>
<evidence type="ECO:0000259" key="1">
    <source>
        <dbReference type="Pfam" id="PF10418"/>
    </source>
</evidence>
<dbReference type="InterPro" id="IPR039261">
    <property type="entry name" value="FNR_nucleotide-bd"/>
</dbReference>
<dbReference type="Proteomes" id="UP000006640">
    <property type="component" value="Chromosome"/>
</dbReference>
<organism evidence="2 3">
    <name type="scientific">Thermobispora bispora (strain ATCC 19993 / DSM 43833 / CBS 139.67 / JCM 10125 / KCTC 9307 / NBRC 14880 / R51)</name>
    <dbReference type="NCBI Taxonomy" id="469371"/>
    <lineage>
        <taxon>Bacteria</taxon>
        <taxon>Bacillati</taxon>
        <taxon>Actinomycetota</taxon>
        <taxon>Actinomycetes</taxon>
        <taxon>Streptosporangiales</taxon>
        <taxon>Streptosporangiaceae</taxon>
        <taxon>Thermobispora</taxon>
    </lineage>
</organism>
<feature type="domain" description="Dihydroorotate dehydrogenase electron transfer subunit iron-sulphur cluster binding" evidence="1">
    <location>
        <begin position="229"/>
        <end position="264"/>
    </location>
</feature>
<dbReference type="STRING" id="469371.Tbis_1508"/>
<dbReference type="HOGENOM" id="CLU_1011680_0_0_11"/>
<dbReference type="PANTHER" id="PTHR43513">
    <property type="entry name" value="DIHYDROOROTATE DEHYDROGENASE B (NAD(+)), ELECTRON TRANSFER SUBUNIT"/>
    <property type="match status" value="1"/>
</dbReference>
<keyword evidence="3" id="KW-1185">Reference proteome</keyword>